<sequence>MYTQNTSYGGSQELTSTVDMDTVPQEGFRACSTFTPEDACHVPTINISPYNSPSPFCPSPQYCFTPINSDFLQVDPLHSNMSTSRNSLCDFELPYYTNFSNDGYITNNNQNLLRNSREFYNSNQESGYSSYCNSPSQINRPNRLSPEVPSVSEPFFAEQWSDCIINPQTSGNKQCKHNSHVTSPQLEQCKLKKNIKNDSEKKSSSLQTELGRSHSSGKKSTSIVFRFKTKQVVLRIR</sequence>
<dbReference type="EMBL" id="CAXKWB010019253">
    <property type="protein sequence ID" value="CAL4121772.1"/>
    <property type="molecule type" value="Genomic_DNA"/>
</dbReference>
<protein>
    <submittedName>
        <fullName evidence="2">Uncharacterized protein</fullName>
    </submittedName>
</protein>
<dbReference type="Proteomes" id="UP001497623">
    <property type="component" value="Unassembled WGS sequence"/>
</dbReference>
<feature type="region of interest" description="Disordered" evidence="1">
    <location>
        <begin position="196"/>
        <end position="217"/>
    </location>
</feature>
<proteinExistence type="predicted"/>
<accession>A0AAV2RCP3</accession>
<comment type="caution">
    <text evidence="2">The sequence shown here is derived from an EMBL/GenBank/DDBJ whole genome shotgun (WGS) entry which is preliminary data.</text>
</comment>
<reference evidence="2 3" key="1">
    <citation type="submission" date="2024-05" db="EMBL/GenBank/DDBJ databases">
        <authorList>
            <person name="Wallberg A."/>
        </authorList>
    </citation>
    <scope>NUCLEOTIDE SEQUENCE [LARGE SCALE GENOMIC DNA]</scope>
</reference>
<evidence type="ECO:0000313" key="3">
    <source>
        <dbReference type="Proteomes" id="UP001497623"/>
    </source>
</evidence>
<evidence type="ECO:0000256" key="1">
    <source>
        <dbReference type="SAM" id="MobiDB-lite"/>
    </source>
</evidence>
<name>A0AAV2RCP3_MEGNR</name>
<organism evidence="2 3">
    <name type="scientific">Meganyctiphanes norvegica</name>
    <name type="common">Northern krill</name>
    <name type="synonym">Thysanopoda norvegica</name>
    <dbReference type="NCBI Taxonomy" id="48144"/>
    <lineage>
        <taxon>Eukaryota</taxon>
        <taxon>Metazoa</taxon>
        <taxon>Ecdysozoa</taxon>
        <taxon>Arthropoda</taxon>
        <taxon>Crustacea</taxon>
        <taxon>Multicrustacea</taxon>
        <taxon>Malacostraca</taxon>
        <taxon>Eumalacostraca</taxon>
        <taxon>Eucarida</taxon>
        <taxon>Euphausiacea</taxon>
        <taxon>Euphausiidae</taxon>
        <taxon>Meganyctiphanes</taxon>
    </lineage>
</organism>
<dbReference type="AlphaFoldDB" id="A0AAV2RCP3"/>
<keyword evidence="3" id="KW-1185">Reference proteome</keyword>
<evidence type="ECO:0000313" key="2">
    <source>
        <dbReference type="EMBL" id="CAL4121772.1"/>
    </source>
</evidence>
<feature type="compositionally biased region" description="Polar residues" evidence="1">
    <location>
        <begin position="204"/>
        <end position="217"/>
    </location>
</feature>
<gene>
    <name evidence="2" type="ORF">MNOR_LOCUS22634</name>
</gene>